<evidence type="ECO:0008006" key="4">
    <source>
        <dbReference type="Google" id="ProtNLM"/>
    </source>
</evidence>
<gene>
    <name evidence="2" type="ORF">PWYN_04205</name>
</gene>
<keyword evidence="1" id="KW-0732">Signal</keyword>
<feature type="chain" id="PRO_5038946792" description="DUF4825 domain-containing protein" evidence="1">
    <location>
        <begin position="25"/>
        <end position="175"/>
    </location>
</feature>
<name>A0A098M9C4_9BACL</name>
<dbReference type="Proteomes" id="UP000029734">
    <property type="component" value="Unassembled WGS sequence"/>
</dbReference>
<comment type="caution">
    <text evidence="2">The sequence shown here is derived from an EMBL/GenBank/DDBJ whole genome shotgun (WGS) entry which is preliminary data.</text>
</comment>
<reference evidence="2 3" key="2">
    <citation type="submission" date="2014-10" db="EMBL/GenBank/DDBJ databases">
        <title>Comparative genomics of the Paenibacillus odorifer group.</title>
        <authorList>
            <person name="Tsai Y.-C."/>
            <person name="Martin N."/>
            <person name="Korlach J."/>
            <person name="Wiedmann M."/>
        </authorList>
    </citation>
    <scope>NUCLEOTIDE SEQUENCE [LARGE SCALE GENOMIC DNA]</scope>
    <source>
        <strain evidence="2 3">DSM 18334</strain>
    </source>
</reference>
<dbReference type="RefSeq" id="WP_036648791.1">
    <property type="nucleotide sequence ID" value="NZ_JQCR01000002.1"/>
</dbReference>
<protein>
    <recommendedName>
        <fullName evidence="4">DUF4825 domain-containing protein</fullName>
    </recommendedName>
</protein>
<evidence type="ECO:0000313" key="2">
    <source>
        <dbReference type="EMBL" id="KGE18656.1"/>
    </source>
</evidence>
<sequence>MIKKRFVYVLPFAVLLFLSLISTASTGGTRVDAESSGSTQNLTVYLQSLKSGNGTLSIEADEIDWYQGEAANQVFAEREPEAYAEIGGTLNDYYIVNDSDTTTTYTIADHAAVTMQLFDHTGNLGDLDIQWNEKVTLQQFIDEFNKTDIVDLSQFPYHITIQDGEIISIVQQYIP</sequence>
<accession>A0A098M9C4</accession>
<keyword evidence="3" id="KW-1185">Reference proteome</keyword>
<dbReference type="STRING" id="268407.PWYN_04205"/>
<reference evidence="2 3" key="1">
    <citation type="submission" date="2014-08" db="EMBL/GenBank/DDBJ databases">
        <authorList>
            <person name="den Bakker H.C."/>
        </authorList>
    </citation>
    <scope>NUCLEOTIDE SEQUENCE [LARGE SCALE GENOMIC DNA]</scope>
    <source>
        <strain evidence="2 3">DSM 18334</strain>
    </source>
</reference>
<dbReference type="AlphaFoldDB" id="A0A098M9C4"/>
<dbReference type="OrthoDB" id="2678247at2"/>
<feature type="signal peptide" evidence="1">
    <location>
        <begin position="1"/>
        <end position="24"/>
    </location>
</feature>
<evidence type="ECO:0000256" key="1">
    <source>
        <dbReference type="SAM" id="SignalP"/>
    </source>
</evidence>
<proteinExistence type="predicted"/>
<organism evidence="2 3">
    <name type="scientific">Paenibacillus wynnii</name>
    <dbReference type="NCBI Taxonomy" id="268407"/>
    <lineage>
        <taxon>Bacteria</taxon>
        <taxon>Bacillati</taxon>
        <taxon>Bacillota</taxon>
        <taxon>Bacilli</taxon>
        <taxon>Bacillales</taxon>
        <taxon>Paenibacillaceae</taxon>
        <taxon>Paenibacillus</taxon>
    </lineage>
</organism>
<dbReference type="EMBL" id="JQCR01000002">
    <property type="protein sequence ID" value="KGE18656.1"/>
    <property type="molecule type" value="Genomic_DNA"/>
</dbReference>
<evidence type="ECO:0000313" key="3">
    <source>
        <dbReference type="Proteomes" id="UP000029734"/>
    </source>
</evidence>
<dbReference type="eggNOG" id="ENOG503396B">
    <property type="taxonomic scope" value="Bacteria"/>
</dbReference>